<evidence type="ECO:0000313" key="1">
    <source>
        <dbReference type="EMBL" id="KAB7501391.1"/>
    </source>
</evidence>
<gene>
    <name evidence="1" type="primary">ORCKB</name>
    <name evidence="1" type="ORF">Anas_01359</name>
</gene>
<dbReference type="AlphaFoldDB" id="A0A5N5T4B1"/>
<reference evidence="1 2" key="1">
    <citation type="journal article" date="2019" name="PLoS Biol.">
        <title>Sex chromosomes control vertical transmission of feminizing Wolbachia symbionts in an isopod.</title>
        <authorList>
            <person name="Becking T."/>
            <person name="Chebbi M.A."/>
            <person name="Giraud I."/>
            <person name="Moumen B."/>
            <person name="Laverre T."/>
            <person name="Caubet Y."/>
            <person name="Peccoud J."/>
            <person name="Gilbert C."/>
            <person name="Cordaux R."/>
        </authorList>
    </citation>
    <scope>NUCLEOTIDE SEQUENCE [LARGE SCALE GENOMIC DNA]</scope>
    <source>
        <strain evidence="1">ANa2</strain>
        <tissue evidence="1">Whole body excluding digestive tract and cuticle</tissue>
    </source>
</reference>
<dbReference type="EMBL" id="SEYY01010811">
    <property type="protein sequence ID" value="KAB7501391.1"/>
    <property type="molecule type" value="Genomic_DNA"/>
</dbReference>
<keyword evidence="2" id="KW-1185">Reference proteome</keyword>
<dbReference type="OrthoDB" id="6093641at2759"/>
<comment type="caution">
    <text evidence="1">The sequence shown here is derived from an EMBL/GenBank/DDBJ whole genome shotgun (WGS) entry which is preliminary data.</text>
</comment>
<dbReference type="Proteomes" id="UP000326759">
    <property type="component" value="Unassembled WGS sequence"/>
</dbReference>
<evidence type="ECO:0000313" key="2">
    <source>
        <dbReference type="Proteomes" id="UP000326759"/>
    </source>
</evidence>
<name>A0A5N5T4B1_9CRUS</name>
<protein>
    <submittedName>
        <fullName evidence="1">Orcokinin peptides type B</fullName>
    </submittedName>
</protein>
<organism evidence="1 2">
    <name type="scientific">Armadillidium nasatum</name>
    <dbReference type="NCBI Taxonomy" id="96803"/>
    <lineage>
        <taxon>Eukaryota</taxon>
        <taxon>Metazoa</taxon>
        <taxon>Ecdysozoa</taxon>
        <taxon>Arthropoda</taxon>
        <taxon>Crustacea</taxon>
        <taxon>Multicrustacea</taxon>
        <taxon>Malacostraca</taxon>
        <taxon>Eumalacostraca</taxon>
        <taxon>Peracarida</taxon>
        <taxon>Isopoda</taxon>
        <taxon>Oniscidea</taxon>
        <taxon>Crinocheta</taxon>
        <taxon>Armadillidiidae</taxon>
        <taxon>Armadillidium</taxon>
    </lineage>
</organism>
<sequence length="167" mass="19619">MYTLVNPYLSIHTVTYRRLFLYNIKNGFGESKRSFDEISRSSFGFNKRRDFDEIGRSSFGFNKRRNFDEIGRSSFGFAKKNDMRNSFDTGSDVTNELDMMKRGDFDEIGRSSFGFYRRSPQAPRSSGWRFFSGFGKRNPSNNFAEKDVEDKRFDEINRSAFGFSRLH</sequence>
<accession>A0A5N5T4B1</accession>
<proteinExistence type="predicted"/>